<accession>A0A8S5T9Y6</accession>
<dbReference type="EMBL" id="BK032772">
    <property type="protein sequence ID" value="DAF59562.1"/>
    <property type="molecule type" value="Genomic_DNA"/>
</dbReference>
<sequence length="121" mass="14331">MTNESAELLRHAIIARACMDYDQALMYLAKPEEKRTEKRTFENECQKIDCERFFRSDWMAAISDLDGQFLMRMVREQGYCANAGVMIATAGTRNDRSRRKIPKKRRIWRMVKSEQKEQESD</sequence>
<proteinExistence type="predicted"/>
<reference evidence="1" key="1">
    <citation type="journal article" date="2021" name="Proc. Natl. Acad. Sci. U.S.A.">
        <title>A Catalog of Tens of Thousands of Viruses from Human Metagenomes Reveals Hidden Associations with Chronic Diseases.</title>
        <authorList>
            <person name="Tisza M.J."/>
            <person name="Buck C.B."/>
        </authorList>
    </citation>
    <scope>NUCLEOTIDE SEQUENCE</scope>
    <source>
        <strain evidence="1">CtmIh35</strain>
    </source>
</reference>
<evidence type="ECO:0000313" key="1">
    <source>
        <dbReference type="EMBL" id="DAF59562.1"/>
    </source>
</evidence>
<protein>
    <submittedName>
        <fullName evidence="1">Uncharacterized protein</fullName>
    </submittedName>
</protein>
<name>A0A8S5T9Y6_9CAUD</name>
<organism evidence="1">
    <name type="scientific">Siphoviridae sp. ctmIh35</name>
    <dbReference type="NCBI Taxonomy" id="2827932"/>
    <lineage>
        <taxon>Viruses</taxon>
        <taxon>Duplodnaviria</taxon>
        <taxon>Heunggongvirae</taxon>
        <taxon>Uroviricota</taxon>
        <taxon>Caudoviricetes</taxon>
    </lineage>
</organism>